<comment type="similarity">
    <text evidence="1">Belongs to the short-chain dehydrogenases/reductases (SDR) family.</text>
</comment>
<evidence type="ECO:0000256" key="1">
    <source>
        <dbReference type="ARBA" id="ARBA00006484"/>
    </source>
</evidence>
<reference evidence="2" key="2">
    <citation type="submission" date="2023-01" db="EMBL/GenBank/DDBJ databases">
        <title>Draft genome sequence of Maritalea porphyrae strain NBRC 107169.</title>
        <authorList>
            <person name="Sun Q."/>
            <person name="Mori K."/>
        </authorList>
    </citation>
    <scope>NUCLEOTIDE SEQUENCE</scope>
    <source>
        <strain evidence="2">NBRC 107169</strain>
    </source>
</reference>
<sequence length="265" mass="27336">MNRRDLPPLTEPPSVSAMKNIAIITGGSRGIGAATAILLAKSGVDICLSYQSDKASADAVVATCLAQGVQAIAVQADVGMREDIVRLFATCDAELGCPNVLINNAGIVGEAGKLVDLKPAVLQRVFEVNLFGAVYCCQEAIKRMAKSAGGAGGSIVNISSMAAKFGSPNEYIHYAASKGALDSMTIGLAKEVGPEGIRVNAIHSGTADTDIHERSGNPDRPAMVASINPLGRVARPEEIAEAAVWLALEKSSYTNGAIMPVTGGM</sequence>
<organism evidence="2 3">
    <name type="scientific">Maritalea porphyrae</name>
    <dbReference type="NCBI Taxonomy" id="880732"/>
    <lineage>
        <taxon>Bacteria</taxon>
        <taxon>Pseudomonadati</taxon>
        <taxon>Pseudomonadota</taxon>
        <taxon>Alphaproteobacteria</taxon>
        <taxon>Hyphomicrobiales</taxon>
        <taxon>Devosiaceae</taxon>
        <taxon>Maritalea</taxon>
    </lineage>
</organism>
<dbReference type="Gene3D" id="3.40.50.720">
    <property type="entry name" value="NAD(P)-binding Rossmann-like Domain"/>
    <property type="match status" value="1"/>
</dbReference>
<dbReference type="PRINTS" id="PR00081">
    <property type="entry name" value="GDHRDH"/>
</dbReference>
<dbReference type="SUPFAM" id="SSF51735">
    <property type="entry name" value="NAD(P)-binding Rossmann-fold domains"/>
    <property type="match status" value="1"/>
</dbReference>
<dbReference type="CDD" id="cd05233">
    <property type="entry name" value="SDR_c"/>
    <property type="match status" value="1"/>
</dbReference>
<dbReference type="PANTHER" id="PTHR42760:SF40">
    <property type="entry name" value="3-OXOACYL-[ACYL-CARRIER-PROTEIN] REDUCTASE, CHLOROPLASTIC"/>
    <property type="match status" value="1"/>
</dbReference>
<dbReference type="InterPro" id="IPR036291">
    <property type="entry name" value="NAD(P)-bd_dom_sf"/>
</dbReference>
<dbReference type="InterPro" id="IPR002347">
    <property type="entry name" value="SDR_fam"/>
</dbReference>
<accession>A0ABQ5UND8</accession>
<dbReference type="PANTHER" id="PTHR42760">
    <property type="entry name" value="SHORT-CHAIN DEHYDROGENASES/REDUCTASES FAMILY MEMBER"/>
    <property type="match status" value="1"/>
</dbReference>
<dbReference type="Pfam" id="PF13561">
    <property type="entry name" value="adh_short_C2"/>
    <property type="match status" value="1"/>
</dbReference>
<proteinExistence type="inferred from homology"/>
<evidence type="ECO:0000313" key="2">
    <source>
        <dbReference type="EMBL" id="GLQ16744.1"/>
    </source>
</evidence>
<evidence type="ECO:0000313" key="3">
    <source>
        <dbReference type="Proteomes" id="UP001161405"/>
    </source>
</evidence>
<dbReference type="Proteomes" id="UP001161405">
    <property type="component" value="Unassembled WGS sequence"/>
</dbReference>
<reference evidence="2" key="1">
    <citation type="journal article" date="2014" name="Int. J. Syst. Evol. Microbiol.">
        <title>Complete genome of a new Firmicutes species belonging to the dominant human colonic microbiota ('Ruminococcus bicirculans') reveals two chromosomes and a selective capacity to utilize plant glucans.</title>
        <authorList>
            <consortium name="NISC Comparative Sequencing Program"/>
            <person name="Wegmann U."/>
            <person name="Louis P."/>
            <person name="Goesmann A."/>
            <person name="Henrissat B."/>
            <person name="Duncan S.H."/>
            <person name="Flint H.J."/>
        </authorList>
    </citation>
    <scope>NUCLEOTIDE SEQUENCE</scope>
    <source>
        <strain evidence="2">NBRC 107169</strain>
    </source>
</reference>
<gene>
    <name evidence="2" type="ORF">GCM10007879_09930</name>
</gene>
<name>A0ABQ5UND8_9HYPH</name>
<dbReference type="PRINTS" id="PR00080">
    <property type="entry name" value="SDRFAMILY"/>
</dbReference>
<dbReference type="EMBL" id="BSNI01000002">
    <property type="protein sequence ID" value="GLQ16744.1"/>
    <property type="molecule type" value="Genomic_DNA"/>
</dbReference>
<comment type="caution">
    <text evidence="2">The sequence shown here is derived from an EMBL/GenBank/DDBJ whole genome shotgun (WGS) entry which is preliminary data.</text>
</comment>
<keyword evidence="3" id="KW-1185">Reference proteome</keyword>
<protein>
    <submittedName>
        <fullName evidence="2">Short-chain dehydrogenase</fullName>
    </submittedName>
</protein>